<proteinExistence type="inferred from homology"/>
<feature type="domain" description="SIS" evidence="12">
    <location>
        <begin position="290"/>
        <end position="429"/>
    </location>
</feature>
<comment type="function">
    <text evidence="10">Catalyzes the first step in hexosamine metabolism, converting fructose-6P into glucosamine-6P using glutamine as a nitrogen source.</text>
</comment>
<evidence type="ECO:0000256" key="4">
    <source>
        <dbReference type="ARBA" id="ARBA00016090"/>
    </source>
</evidence>
<keyword evidence="6 10" id="KW-0032">Aminotransferase</keyword>
<dbReference type="FunFam" id="3.40.50.10490:FF:000001">
    <property type="entry name" value="Glutamine--fructose-6-phosphate aminotransferase [isomerizing]"/>
    <property type="match status" value="1"/>
</dbReference>
<dbReference type="InterPro" id="IPR047084">
    <property type="entry name" value="GFAT_N"/>
</dbReference>
<dbReference type="InterPro" id="IPR035466">
    <property type="entry name" value="GlmS/AgaS_SIS"/>
</dbReference>
<dbReference type="GO" id="GO:0005829">
    <property type="term" value="C:cytosol"/>
    <property type="evidence" value="ECO:0007669"/>
    <property type="project" value="TreeGrafter"/>
</dbReference>
<dbReference type="Gene3D" id="3.60.20.10">
    <property type="entry name" value="Glutamine Phosphoribosylpyrophosphate, subunit 1, domain 1"/>
    <property type="match status" value="1"/>
</dbReference>
<comment type="catalytic activity">
    <reaction evidence="1 10">
        <text>D-fructose 6-phosphate + L-glutamine = D-glucosamine 6-phosphate + L-glutamate</text>
        <dbReference type="Rhea" id="RHEA:13237"/>
        <dbReference type="ChEBI" id="CHEBI:29985"/>
        <dbReference type="ChEBI" id="CHEBI:58359"/>
        <dbReference type="ChEBI" id="CHEBI:58725"/>
        <dbReference type="ChEBI" id="CHEBI:61527"/>
        <dbReference type="EC" id="2.6.1.16"/>
    </reaction>
</comment>
<feature type="active site" description="For Fru-6P isomerization activity" evidence="10">
    <location>
        <position position="610"/>
    </location>
</feature>
<evidence type="ECO:0000256" key="1">
    <source>
        <dbReference type="ARBA" id="ARBA00001031"/>
    </source>
</evidence>
<comment type="subunit">
    <text evidence="10">Homodimer.</text>
</comment>
<dbReference type="GO" id="GO:0046349">
    <property type="term" value="P:amino sugar biosynthetic process"/>
    <property type="evidence" value="ECO:0007669"/>
    <property type="project" value="UniProtKB-ARBA"/>
</dbReference>
<keyword evidence="5 10" id="KW-0963">Cytoplasm</keyword>
<dbReference type="FunFam" id="3.60.20.10:FF:000006">
    <property type="entry name" value="Glutamine--fructose-6-phosphate aminotransferase [isomerizing]"/>
    <property type="match status" value="1"/>
</dbReference>
<dbReference type="FunFam" id="3.40.50.10490:FF:000002">
    <property type="entry name" value="Glutamine--fructose-6-phosphate aminotransferase [isomerizing]"/>
    <property type="match status" value="1"/>
</dbReference>
<feature type="domain" description="Glutamine amidotransferase type-2" evidence="11">
    <location>
        <begin position="2"/>
        <end position="220"/>
    </location>
</feature>
<dbReference type="GO" id="GO:0097367">
    <property type="term" value="F:carbohydrate derivative binding"/>
    <property type="evidence" value="ECO:0007669"/>
    <property type="project" value="InterPro"/>
</dbReference>
<evidence type="ECO:0000256" key="5">
    <source>
        <dbReference type="ARBA" id="ARBA00022490"/>
    </source>
</evidence>
<accession>A0A7V5U1X2</accession>
<dbReference type="CDD" id="cd05009">
    <property type="entry name" value="SIS_GlmS_GlmD_2"/>
    <property type="match status" value="1"/>
</dbReference>
<sequence length="615" mass="68489">MCGIIGYVGNRPVIPILLEGLRRLEYRGYDSAGVAFFYHNELKIIRALGKLINLQEKLVASGYNPLGIGLGHTRWATHGEPSEENAHPHADCRQELVVVHNGIIENYHVLRRELEAKGHRFSSQTDTEIIPHLIEEALKETTDLVEAVRLALAKVEGAYAIGVLWRQSPDMLVAARNQSPLVLGVGDIEYFMASDIPALLPWTNQVIFLDDGEMAVLTKDNLRLLSIEDGASLSKAPVTITWDASMAEKAGFKHFMLKEIYEQPQAILNTFRGRLDPETGRVKIPEIGLAEEEIERLRKICIIACGTSYHAGLVAKYLFESWVKIPVEVELGSEFRYRDALIDKDTLAIPISQSGETADTLASLRKAREEGAFAVAICNVLGSTITRETDGTIYTHAGPEIGVASTKAFTSQLTALLLLMLYFAEIKDSMPEEERIRLAKSLVRLPGLLEKLIEEVHPVLKDLAYEYHKKAHFLYLGRHVLFPIALEGALKLKEISYIHAEGYAAGEMKHGPIALIDEEMPVVALAPREQHVYEKMISNVEEVRSRRGEVIAFGTEGDQNLARMTNKVIFLPSCSWEILPIVYTVPLQLLAYEIAVARGCDVDQPRNLAKSVTVE</sequence>
<gene>
    <name evidence="10 13" type="primary">glmS</name>
    <name evidence="13" type="ORF">ENJ96_01910</name>
</gene>
<evidence type="ECO:0000256" key="3">
    <source>
        <dbReference type="ARBA" id="ARBA00012916"/>
    </source>
</evidence>
<dbReference type="InterPro" id="IPR035490">
    <property type="entry name" value="GlmS/FrlB_SIS"/>
</dbReference>
<dbReference type="PANTHER" id="PTHR10937">
    <property type="entry name" value="GLUCOSAMINE--FRUCTOSE-6-PHOSPHATE AMINOTRANSFERASE, ISOMERIZING"/>
    <property type="match status" value="1"/>
</dbReference>
<organism evidence="13">
    <name type="scientific">Thermodesulfatator atlanticus</name>
    <dbReference type="NCBI Taxonomy" id="501497"/>
    <lineage>
        <taxon>Bacteria</taxon>
        <taxon>Pseudomonadati</taxon>
        <taxon>Thermodesulfobacteriota</taxon>
        <taxon>Thermodesulfobacteria</taxon>
        <taxon>Thermodesulfobacteriales</taxon>
        <taxon>Thermodesulfatatoraceae</taxon>
        <taxon>Thermodesulfatator</taxon>
    </lineage>
</organism>
<dbReference type="InterPro" id="IPR017932">
    <property type="entry name" value="GATase_2_dom"/>
</dbReference>
<reference evidence="13" key="1">
    <citation type="journal article" date="2020" name="mSystems">
        <title>Genome- and Community-Level Interaction Insights into Carbon Utilization and Element Cycling Functions of Hydrothermarchaeota in Hydrothermal Sediment.</title>
        <authorList>
            <person name="Zhou Z."/>
            <person name="Liu Y."/>
            <person name="Xu W."/>
            <person name="Pan J."/>
            <person name="Luo Z.H."/>
            <person name="Li M."/>
        </authorList>
    </citation>
    <scope>NUCLEOTIDE SEQUENCE [LARGE SCALE GENOMIC DNA]</scope>
    <source>
        <strain evidence="13">HyVt-533</strain>
    </source>
</reference>
<evidence type="ECO:0000259" key="11">
    <source>
        <dbReference type="PROSITE" id="PS51278"/>
    </source>
</evidence>
<dbReference type="CDD" id="cd00714">
    <property type="entry name" value="GFAT"/>
    <property type="match status" value="1"/>
</dbReference>
<comment type="caution">
    <text evidence="13">The sequence shown here is derived from an EMBL/GenBank/DDBJ whole genome shotgun (WGS) entry which is preliminary data.</text>
</comment>
<dbReference type="GO" id="GO:0006002">
    <property type="term" value="P:fructose 6-phosphate metabolic process"/>
    <property type="evidence" value="ECO:0007669"/>
    <property type="project" value="TreeGrafter"/>
</dbReference>
<dbReference type="AlphaFoldDB" id="A0A7V5U1X2"/>
<dbReference type="PROSITE" id="PS51464">
    <property type="entry name" value="SIS"/>
    <property type="match status" value="2"/>
</dbReference>
<dbReference type="PROSITE" id="PS51278">
    <property type="entry name" value="GATASE_TYPE_2"/>
    <property type="match status" value="1"/>
</dbReference>
<dbReference type="GO" id="GO:0005975">
    <property type="term" value="P:carbohydrate metabolic process"/>
    <property type="evidence" value="ECO:0007669"/>
    <property type="project" value="UniProtKB-UniRule"/>
</dbReference>
<keyword evidence="9" id="KW-0315">Glutamine amidotransferase</keyword>
<dbReference type="GO" id="GO:0006047">
    <property type="term" value="P:UDP-N-acetylglucosamine metabolic process"/>
    <property type="evidence" value="ECO:0007669"/>
    <property type="project" value="TreeGrafter"/>
</dbReference>
<evidence type="ECO:0000256" key="10">
    <source>
        <dbReference type="HAMAP-Rule" id="MF_00164"/>
    </source>
</evidence>
<evidence type="ECO:0000256" key="8">
    <source>
        <dbReference type="ARBA" id="ARBA00022737"/>
    </source>
</evidence>
<name>A0A7V5U1X2_9BACT</name>
<dbReference type="GO" id="GO:0004360">
    <property type="term" value="F:glutamine-fructose-6-phosphate transaminase (isomerizing) activity"/>
    <property type="evidence" value="ECO:0007669"/>
    <property type="project" value="UniProtKB-UniRule"/>
</dbReference>
<dbReference type="EMBL" id="DROK01000056">
    <property type="protein sequence ID" value="HHI96587.1"/>
    <property type="molecule type" value="Genomic_DNA"/>
</dbReference>
<dbReference type="InterPro" id="IPR005855">
    <property type="entry name" value="GFAT"/>
</dbReference>
<dbReference type="NCBIfam" id="NF001484">
    <property type="entry name" value="PRK00331.1"/>
    <property type="match status" value="1"/>
</dbReference>
<evidence type="ECO:0000259" key="12">
    <source>
        <dbReference type="PROSITE" id="PS51464"/>
    </source>
</evidence>
<protein>
    <recommendedName>
        <fullName evidence="4 10">Glutamine--fructose-6-phosphate aminotransferase [isomerizing]</fullName>
        <ecNumber evidence="3 10">2.6.1.16</ecNumber>
    </recommendedName>
    <alternativeName>
        <fullName evidence="10">D-fructose-6-phosphate amidotransferase</fullName>
    </alternativeName>
    <alternativeName>
        <fullName evidence="10">GFAT</fullName>
    </alternativeName>
    <alternativeName>
        <fullName evidence="10">Glucosamine-6-phosphate synthase</fullName>
    </alternativeName>
    <alternativeName>
        <fullName evidence="10">Hexosephosphate aminotransferase</fullName>
    </alternativeName>
    <alternativeName>
        <fullName evidence="10">L-glutamine--D-fructose-6-phosphate amidotransferase</fullName>
    </alternativeName>
</protein>
<dbReference type="SUPFAM" id="SSF53697">
    <property type="entry name" value="SIS domain"/>
    <property type="match status" value="1"/>
</dbReference>
<feature type="initiator methionine" description="Removed" evidence="10">
    <location>
        <position position="1"/>
    </location>
</feature>
<dbReference type="HAMAP" id="MF_00164">
    <property type="entry name" value="GlmS"/>
    <property type="match status" value="1"/>
</dbReference>
<evidence type="ECO:0000256" key="9">
    <source>
        <dbReference type="ARBA" id="ARBA00022962"/>
    </source>
</evidence>
<dbReference type="Pfam" id="PF01380">
    <property type="entry name" value="SIS"/>
    <property type="match status" value="2"/>
</dbReference>
<dbReference type="Pfam" id="PF13522">
    <property type="entry name" value="GATase_6"/>
    <property type="match status" value="1"/>
</dbReference>
<dbReference type="InterPro" id="IPR046348">
    <property type="entry name" value="SIS_dom_sf"/>
</dbReference>
<dbReference type="InterPro" id="IPR001347">
    <property type="entry name" value="SIS_dom"/>
</dbReference>
<dbReference type="InterPro" id="IPR029055">
    <property type="entry name" value="Ntn_hydrolases_N"/>
</dbReference>
<evidence type="ECO:0000256" key="2">
    <source>
        <dbReference type="ARBA" id="ARBA00004496"/>
    </source>
</evidence>
<evidence type="ECO:0000313" key="13">
    <source>
        <dbReference type="EMBL" id="HHI96587.1"/>
    </source>
</evidence>
<dbReference type="PANTHER" id="PTHR10937:SF0">
    <property type="entry name" value="GLUTAMINE--FRUCTOSE-6-PHOSPHATE TRANSAMINASE (ISOMERIZING)"/>
    <property type="match status" value="1"/>
</dbReference>
<keyword evidence="8" id="KW-0677">Repeat</keyword>
<dbReference type="Proteomes" id="UP000886101">
    <property type="component" value="Unassembled WGS sequence"/>
</dbReference>
<dbReference type="Gene3D" id="3.40.50.10490">
    <property type="entry name" value="Glucose-6-phosphate isomerase like protein, domain 1"/>
    <property type="match status" value="2"/>
</dbReference>
<dbReference type="CDD" id="cd05008">
    <property type="entry name" value="SIS_GlmS_GlmD_1"/>
    <property type="match status" value="1"/>
</dbReference>
<comment type="subcellular location">
    <subcellularLocation>
        <location evidence="2 10">Cytoplasm</location>
    </subcellularLocation>
</comment>
<dbReference type="GO" id="GO:0006487">
    <property type="term" value="P:protein N-linked glycosylation"/>
    <property type="evidence" value="ECO:0007669"/>
    <property type="project" value="TreeGrafter"/>
</dbReference>
<evidence type="ECO:0000256" key="6">
    <source>
        <dbReference type="ARBA" id="ARBA00022576"/>
    </source>
</evidence>
<feature type="active site" description="Nucleophile; for GATase activity" evidence="10">
    <location>
        <position position="2"/>
    </location>
</feature>
<feature type="domain" description="SIS" evidence="12">
    <location>
        <begin position="463"/>
        <end position="605"/>
    </location>
</feature>
<evidence type="ECO:0000256" key="7">
    <source>
        <dbReference type="ARBA" id="ARBA00022679"/>
    </source>
</evidence>
<dbReference type="EC" id="2.6.1.16" evidence="3 10"/>
<keyword evidence="7 10" id="KW-0808">Transferase</keyword>
<dbReference type="NCBIfam" id="TIGR01135">
    <property type="entry name" value="glmS"/>
    <property type="match status" value="1"/>
</dbReference>
<dbReference type="SUPFAM" id="SSF56235">
    <property type="entry name" value="N-terminal nucleophile aminohydrolases (Ntn hydrolases)"/>
    <property type="match status" value="1"/>
</dbReference>